<name>A0ACB9J7E2_9ASTR</name>
<keyword evidence="2" id="KW-1185">Reference proteome</keyword>
<evidence type="ECO:0000313" key="1">
    <source>
        <dbReference type="EMBL" id="KAI3816444.1"/>
    </source>
</evidence>
<sequence length="139" mass="15530">MITRIKETESKIPLPILRKEGMRSLIQMRFKGSIGQRGGGGRQVFNEGVGSPFPIHPAVDLNETPIASLTICREEEMGDYSVANVDLEIQNTIEVGLCVGIDVSMFKDQVQDIILGESHIWDSEKNQSEKSVGEWQHDF</sequence>
<gene>
    <name evidence="1" type="ORF">L1987_16142</name>
</gene>
<comment type="caution">
    <text evidence="1">The sequence shown here is derived from an EMBL/GenBank/DDBJ whole genome shotgun (WGS) entry which is preliminary data.</text>
</comment>
<dbReference type="Proteomes" id="UP001056120">
    <property type="component" value="Linkage Group LG05"/>
</dbReference>
<reference evidence="1 2" key="2">
    <citation type="journal article" date="2022" name="Mol. Ecol. Resour.">
        <title>The genomes of chicory, endive, great burdock and yacon provide insights into Asteraceae paleo-polyploidization history and plant inulin production.</title>
        <authorList>
            <person name="Fan W."/>
            <person name="Wang S."/>
            <person name="Wang H."/>
            <person name="Wang A."/>
            <person name="Jiang F."/>
            <person name="Liu H."/>
            <person name="Zhao H."/>
            <person name="Xu D."/>
            <person name="Zhang Y."/>
        </authorList>
    </citation>
    <scope>NUCLEOTIDE SEQUENCE [LARGE SCALE GENOMIC DNA]</scope>
    <source>
        <strain evidence="2">cv. Yunnan</strain>
        <tissue evidence="1">Leaves</tissue>
    </source>
</reference>
<proteinExistence type="predicted"/>
<organism evidence="1 2">
    <name type="scientific">Smallanthus sonchifolius</name>
    <dbReference type="NCBI Taxonomy" id="185202"/>
    <lineage>
        <taxon>Eukaryota</taxon>
        <taxon>Viridiplantae</taxon>
        <taxon>Streptophyta</taxon>
        <taxon>Embryophyta</taxon>
        <taxon>Tracheophyta</taxon>
        <taxon>Spermatophyta</taxon>
        <taxon>Magnoliopsida</taxon>
        <taxon>eudicotyledons</taxon>
        <taxon>Gunneridae</taxon>
        <taxon>Pentapetalae</taxon>
        <taxon>asterids</taxon>
        <taxon>campanulids</taxon>
        <taxon>Asterales</taxon>
        <taxon>Asteraceae</taxon>
        <taxon>Asteroideae</taxon>
        <taxon>Heliantheae alliance</taxon>
        <taxon>Millerieae</taxon>
        <taxon>Smallanthus</taxon>
    </lineage>
</organism>
<protein>
    <submittedName>
        <fullName evidence="1">Uncharacterized protein</fullName>
    </submittedName>
</protein>
<reference evidence="2" key="1">
    <citation type="journal article" date="2022" name="Mol. Ecol. Resour.">
        <title>The genomes of chicory, endive, great burdock and yacon provide insights into Asteraceae palaeo-polyploidization history and plant inulin production.</title>
        <authorList>
            <person name="Fan W."/>
            <person name="Wang S."/>
            <person name="Wang H."/>
            <person name="Wang A."/>
            <person name="Jiang F."/>
            <person name="Liu H."/>
            <person name="Zhao H."/>
            <person name="Xu D."/>
            <person name="Zhang Y."/>
        </authorList>
    </citation>
    <scope>NUCLEOTIDE SEQUENCE [LARGE SCALE GENOMIC DNA]</scope>
    <source>
        <strain evidence="2">cv. Yunnan</strain>
    </source>
</reference>
<dbReference type="EMBL" id="CM042022">
    <property type="protein sequence ID" value="KAI3816444.1"/>
    <property type="molecule type" value="Genomic_DNA"/>
</dbReference>
<accession>A0ACB9J7E2</accession>
<evidence type="ECO:0000313" key="2">
    <source>
        <dbReference type="Proteomes" id="UP001056120"/>
    </source>
</evidence>